<evidence type="ECO:0008006" key="2">
    <source>
        <dbReference type="Google" id="ProtNLM"/>
    </source>
</evidence>
<dbReference type="AlphaFoldDB" id="U9U9L9"/>
<protein>
    <recommendedName>
        <fullName evidence="2">Protein kinase domain-containing protein</fullName>
    </recommendedName>
</protein>
<dbReference type="InterPro" id="IPR011009">
    <property type="entry name" value="Kinase-like_dom_sf"/>
</dbReference>
<dbReference type="EMBL" id="KI280518">
    <property type="protein sequence ID" value="ESA17045.1"/>
    <property type="molecule type" value="Genomic_DNA"/>
</dbReference>
<name>U9U9L9_RHIID</name>
<dbReference type="HOGENOM" id="CLU_2110218_0_0_1"/>
<reference evidence="1" key="1">
    <citation type="submission" date="2013-07" db="EMBL/GenBank/DDBJ databases">
        <title>The genome of an arbuscular mycorrhizal fungus provides insights into the evolution of the oldest plant symbiosis.</title>
        <authorList>
            <consortium name="DOE Joint Genome Institute"/>
            <person name="Tisserant E."/>
            <person name="Malbreil M."/>
            <person name="Kuo A."/>
            <person name="Kohler A."/>
            <person name="Symeonidi A."/>
            <person name="Balestrini R."/>
            <person name="Charron P."/>
            <person name="Duensing N."/>
            <person name="Frei-dit-Frey N."/>
            <person name="Gianinazzi-Pearson V."/>
            <person name="Gilbert B."/>
            <person name="Handa Y."/>
            <person name="Hijri M."/>
            <person name="Kaul R."/>
            <person name="Kawaguchi M."/>
            <person name="Krajinski F."/>
            <person name="Lammers P."/>
            <person name="Lapierre D."/>
            <person name="Masclaux F.G."/>
            <person name="Murat C."/>
            <person name="Morin E."/>
            <person name="Ndikumana S."/>
            <person name="Pagni M."/>
            <person name="Petitpierre D."/>
            <person name="Requena N."/>
            <person name="Rosikiewicz P."/>
            <person name="Riley R."/>
            <person name="Saito K."/>
            <person name="San Clemente H."/>
            <person name="Shapiro H."/>
            <person name="van Tuinen D."/>
            <person name="Becard G."/>
            <person name="Bonfante P."/>
            <person name="Paszkowski U."/>
            <person name="Shachar-Hill Y."/>
            <person name="Young J.P."/>
            <person name="Sanders I.R."/>
            <person name="Henrissat B."/>
            <person name="Rensing S.A."/>
            <person name="Grigoriev I.V."/>
            <person name="Corradi N."/>
            <person name="Roux C."/>
            <person name="Martin F."/>
        </authorList>
    </citation>
    <scope>NUCLEOTIDE SEQUENCE</scope>
    <source>
        <strain evidence="1">DAOM 197198</strain>
    </source>
</reference>
<dbReference type="Gene3D" id="1.10.10.1010">
    <property type="entry name" value="Intein homing endonuclease, domain IV"/>
    <property type="match status" value="1"/>
</dbReference>
<sequence length="115" mass="13670">MNSLLGICEECNQNNTGYKWCNKYTQLSADYYNEVLEWIPYDKFNNIEFIVKGGFGRVYKATWIDGYIQNWERHNPNMFVALKSSNNSKMLHENLSMRLHCTIKLIINMEVYEII</sequence>
<gene>
    <name evidence="1" type="ORF">GLOINDRAFT_22185</name>
</gene>
<evidence type="ECO:0000313" key="1">
    <source>
        <dbReference type="EMBL" id="ESA17045.1"/>
    </source>
</evidence>
<organism evidence="1">
    <name type="scientific">Rhizophagus irregularis (strain DAOM 181602 / DAOM 197198 / MUCL 43194)</name>
    <name type="common">Arbuscular mycorrhizal fungus</name>
    <name type="synonym">Glomus intraradices</name>
    <dbReference type="NCBI Taxonomy" id="747089"/>
    <lineage>
        <taxon>Eukaryota</taxon>
        <taxon>Fungi</taxon>
        <taxon>Fungi incertae sedis</taxon>
        <taxon>Mucoromycota</taxon>
        <taxon>Glomeromycotina</taxon>
        <taxon>Glomeromycetes</taxon>
        <taxon>Glomerales</taxon>
        <taxon>Glomeraceae</taxon>
        <taxon>Rhizophagus</taxon>
    </lineage>
</organism>
<dbReference type="SUPFAM" id="SSF56112">
    <property type="entry name" value="Protein kinase-like (PK-like)"/>
    <property type="match status" value="1"/>
</dbReference>
<proteinExistence type="predicted"/>
<accession>U9U9L9</accession>